<feature type="chain" id="PRO_5009773452" description="Metal-binding protein" evidence="1">
    <location>
        <begin position="22"/>
        <end position="148"/>
    </location>
</feature>
<dbReference type="RefSeq" id="WP_043847208.1">
    <property type="nucleotide sequence ID" value="NZ_CVQZ01000033.1"/>
</dbReference>
<dbReference type="Pfam" id="PF04214">
    <property type="entry name" value="DUF411"/>
    <property type="match status" value="1"/>
</dbReference>
<dbReference type="Proteomes" id="UP000043764">
    <property type="component" value="Unassembled WGS sequence"/>
</dbReference>
<dbReference type="EMBL" id="CVRL01000004">
    <property type="protein sequence ID" value="CRL09603.1"/>
    <property type="molecule type" value="Genomic_DNA"/>
</dbReference>
<protein>
    <recommendedName>
        <fullName evidence="4">Metal-binding protein</fullName>
    </recommendedName>
</protein>
<gene>
    <name evidence="2" type="ORF">NIT7321_00434</name>
</gene>
<evidence type="ECO:0000313" key="2">
    <source>
        <dbReference type="EMBL" id="CRL09603.1"/>
    </source>
</evidence>
<organism evidence="2 3">
    <name type="scientific">Phaeobacter italicus</name>
    <dbReference type="NCBI Taxonomy" id="481446"/>
    <lineage>
        <taxon>Bacteria</taxon>
        <taxon>Pseudomonadati</taxon>
        <taxon>Pseudomonadota</taxon>
        <taxon>Alphaproteobacteria</taxon>
        <taxon>Rhodobacterales</taxon>
        <taxon>Roseobacteraceae</taxon>
        <taxon>Phaeobacter</taxon>
    </lineage>
</organism>
<proteinExistence type="predicted"/>
<dbReference type="OrthoDB" id="14727at2"/>
<dbReference type="InterPro" id="IPR007332">
    <property type="entry name" value="DUF411"/>
</dbReference>
<name>A0A0H5DC46_9RHOB</name>
<keyword evidence="3" id="KW-1185">Reference proteome</keyword>
<reference evidence="2 3" key="1">
    <citation type="submission" date="2015-05" db="EMBL/GenBank/DDBJ databases">
        <authorList>
            <person name="Rodrigo-Torres Lidia"/>
            <person name="Arahal R.David."/>
        </authorList>
    </citation>
    <scope>NUCLEOTIDE SEQUENCE [LARGE SCALE GENOMIC DNA]</scope>
    <source>
        <strain evidence="2 3">CECT 7321</strain>
    </source>
</reference>
<evidence type="ECO:0000256" key="1">
    <source>
        <dbReference type="SAM" id="SignalP"/>
    </source>
</evidence>
<dbReference type="AlphaFoldDB" id="A0A0H5DC46"/>
<accession>A0A0H5DC46</accession>
<evidence type="ECO:0000313" key="3">
    <source>
        <dbReference type="Proteomes" id="UP000043764"/>
    </source>
</evidence>
<sequence>MNRREFGLTALSLALAGPALSQTAAPTLQVTKTPTCGCCGAWVNEMIAAGFKASVEDVDYDTLQVLKQKHGIAPELAGCHTTSVGGYFVEGHVPAADIGRLLSEKPVARGLTAPGMPMGSPGMGPQGDPYDVLLVLMDGSTQVFATHG</sequence>
<feature type="signal peptide" evidence="1">
    <location>
        <begin position="1"/>
        <end position="21"/>
    </location>
</feature>
<evidence type="ECO:0008006" key="4">
    <source>
        <dbReference type="Google" id="ProtNLM"/>
    </source>
</evidence>
<keyword evidence="1" id="KW-0732">Signal</keyword>
<dbReference type="STRING" id="481446.NIT7645_01642"/>